<dbReference type="Proteomes" id="UP000192713">
    <property type="component" value="Unassembled WGS sequence"/>
</dbReference>
<name>A0A1X0E2D5_9MYCO</name>
<protein>
    <submittedName>
        <fullName evidence="1">Uncharacterized protein</fullName>
    </submittedName>
</protein>
<comment type="caution">
    <text evidence="1">The sequence shown here is derived from an EMBL/GenBank/DDBJ whole genome shotgun (WGS) entry which is preliminary data.</text>
</comment>
<accession>A0A1X0E2D5</accession>
<dbReference type="EMBL" id="MVHU01000020">
    <property type="protein sequence ID" value="ORA78711.1"/>
    <property type="molecule type" value="Genomic_DNA"/>
</dbReference>
<sequence>MHGSEDRGRGYGCETINIFRLSGMPPLQILTDNADCTLQDLGATGVATKTLPLQQESGMMGVRSSGYIHIHGNSVWAQYSNYIANSEGREEGILIEHGIFIEICALHRLHDDITNLTNAVYHEFFAALPNRWHQPKNSKDI</sequence>
<proteinExistence type="predicted"/>
<dbReference type="AlphaFoldDB" id="A0A1X0E2D5"/>
<evidence type="ECO:0000313" key="2">
    <source>
        <dbReference type="Proteomes" id="UP000192713"/>
    </source>
</evidence>
<reference evidence="1 2" key="1">
    <citation type="submission" date="2017-02" db="EMBL/GenBank/DDBJ databases">
        <title>The new phylogeny of genus Mycobacterium.</title>
        <authorList>
            <person name="Tortoli E."/>
            <person name="Trovato A."/>
            <person name="Cirillo D.M."/>
        </authorList>
    </citation>
    <scope>NUCLEOTIDE SEQUENCE [LARGE SCALE GENOMIC DNA]</scope>
    <source>
        <strain evidence="1 2">DSM 45093</strain>
    </source>
</reference>
<gene>
    <name evidence="1" type="ORF">BST28_14115</name>
</gene>
<organism evidence="1 2">
    <name type="scientific">Mycolicibacter kumamotonensis</name>
    <dbReference type="NCBI Taxonomy" id="354243"/>
    <lineage>
        <taxon>Bacteria</taxon>
        <taxon>Bacillati</taxon>
        <taxon>Actinomycetota</taxon>
        <taxon>Actinomycetes</taxon>
        <taxon>Mycobacteriales</taxon>
        <taxon>Mycobacteriaceae</taxon>
        <taxon>Mycolicibacter</taxon>
    </lineage>
</organism>
<evidence type="ECO:0000313" key="1">
    <source>
        <dbReference type="EMBL" id="ORA78711.1"/>
    </source>
</evidence>